<sequence length="176" mass="19675">MLSLPIVPNEICGSYVHFFSSYCRSAQCGDLYVLPNLRWSQLISSAAAQQLWLQPLFKILEPHWSGKQLVGLVISLGDEMTTGCQDHNVLCYNVFQAVELEFKKPDLMIQRLAKLSYLVVVILVSLLDSLARMLAAVEEGIVGDGCTLLRLASKVDSIIESLENDKQQVDERSHHV</sequence>
<name>A0A835E586_9POAL</name>
<protein>
    <submittedName>
        <fullName evidence="1">Uncharacterized protein</fullName>
    </submittedName>
</protein>
<organism evidence="1 2">
    <name type="scientific">Digitaria exilis</name>
    <dbReference type="NCBI Taxonomy" id="1010633"/>
    <lineage>
        <taxon>Eukaryota</taxon>
        <taxon>Viridiplantae</taxon>
        <taxon>Streptophyta</taxon>
        <taxon>Embryophyta</taxon>
        <taxon>Tracheophyta</taxon>
        <taxon>Spermatophyta</taxon>
        <taxon>Magnoliopsida</taxon>
        <taxon>Liliopsida</taxon>
        <taxon>Poales</taxon>
        <taxon>Poaceae</taxon>
        <taxon>PACMAD clade</taxon>
        <taxon>Panicoideae</taxon>
        <taxon>Panicodae</taxon>
        <taxon>Paniceae</taxon>
        <taxon>Anthephorinae</taxon>
        <taxon>Digitaria</taxon>
    </lineage>
</organism>
<proteinExistence type="predicted"/>
<keyword evidence="2" id="KW-1185">Reference proteome</keyword>
<dbReference type="OrthoDB" id="1935563at2759"/>
<comment type="caution">
    <text evidence="1">The sequence shown here is derived from an EMBL/GenBank/DDBJ whole genome shotgun (WGS) entry which is preliminary data.</text>
</comment>
<reference evidence="1" key="1">
    <citation type="submission" date="2020-07" db="EMBL/GenBank/DDBJ databases">
        <title>Genome sequence and genetic diversity analysis of an under-domesticated orphan crop, white fonio (Digitaria exilis).</title>
        <authorList>
            <person name="Bennetzen J.L."/>
            <person name="Chen S."/>
            <person name="Ma X."/>
            <person name="Wang X."/>
            <person name="Yssel A.E.J."/>
            <person name="Chaluvadi S.R."/>
            <person name="Johnson M."/>
            <person name="Gangashetty P."/>
            <person name="Hamidou F."/>
            <person name="Sanogo M.D."/>
            <person name="Zwaenepoel A."/>
            <person name="Wallace J."/>
            <person name="Van De Peer Y."/>
            <person name="Van Deynze A."/>
        </authorList>
    </citation>
    <scope>NUCLEOTIDE SEQUENCE</scope>
    <source>
        <tissue evidence="1">Leaves</tissue>
    </source>
</reference>
<evidence type="ECO:0000313" key="2">
    <source>
        <dbReference type="Proteomes" id="UP000636709"/>
    </source>
</evidence>
<dbReference type="AlphaFoldDB" id="A0A835E586"/>
<dbReference type="Proteomes" id="UP000636709">
    <property type="component" value="Unassembled WGS sequence"/>
</dbReference>
<accession>A0A835E586</accession>
<gene>
    <name evidence="1" type="ORF">HU200_056481</name>
</gene>
<evidence type="ECO:0000313" key="1">
    <source>
        <dbReference type="EMBL" id="KAF8662276.1"/>
    </source>
</evidence>
<dbReference type="EMBL" id="JACEFO010002381">
    <property type="protein sequence ID" value="KAF8662276.1"/>
    <property type="molecule type" value="Genomic_DNA"/>
</dbReference>